<dbReference type="Proteomes" id="UP000623681">
    <property type="component" value="Unassembled WGS sequence"/>
</dbReference>
<dbReference type="AlphaFoldDB" id="A0A937FGV1"/>
<sequence>MKVIFKTIEMIAWFTEDGTPRPIRFKVKNEDESTTVIKVDRVLYKEKEKIAGNPMILFRCQSVINEASRVYELKYEMNTCKWLIYKM</sequence>
<comment type="caution">
    <text evidence="1">The sequence shown here is derived from an EMBL/GenBank/DDBJ whole genome shotgun (WGS) entry which is preliminary data.</text>
</comment>
<dbReference type="EMBL" id="JAESWA010000022">
    <property type="protein sequence ID" value="MBL4931788.1"/>
    <property type="molecule type" value="Genomic_DNA"/>
</dbReference>
<name>A0A937FGV1_9CLOT</name>
<evidence type="ECO:0000313" key="2">
    <source>
        <dbReference type="Proteomes" id="UP000623681"/>
    </source>
</evidence>
<gene>
    <name evidence="1" type="ORF">JK634_08230</name>
</gene>
<dbReference type="RefSeq" id="WP_202767174.1">
    <property type="nucleotide sequence ID" value="NZ_JAESWA010000022.1"/>
</dbReference>
<keyword evidence="2" id="KW-1185">Reference proteome</keyword>
<evidence type="ECO:0000313" key="1">
    <source>
        <dbReference type="EMBL" id="MBL4931788.1"/>
    </source>
</evidence>
<proteinExistence type="predicted"/>
<accession>A0A937FGV1</accession>
<organism evidence="1 2">
    <name type="scientific">Clostridium paridis</name>
    <dbReference type="NCBI Taxonomy" id="2803863"/>
    <lineage>
        <taxon>Bacteria</taxon>
        <taxon>Bacillati</taxon>
        <taxon>Bacillota</taxon>
        <taxon>Clostridia</taxon>
        <taxon>Eubacteriales</taxon>
        <taxon>Clostridiaceae</taxon>
        <taxon>Clostridium</taxon>
    </lineage>
</organism>
<reference evidence="1" key="1">
    <citation type="submission" date="2021-01" db="EMBL/GenBank/DDBJ databases">
        <title>Genome public.</title>
        <authorList>
            <person name="Liu C."/>
            <person name="Sun Q."/>
        </authorList>
    </citation>
    <scope>NUCLEOTIDE SEQUENCE</scope>
    <source>
        <strain evidence="1">YIM B02565</strain>
    </source>
</reference>
<protein>
    <submittedName>
        <fullName evidence="1">Uncharacterized protein</fullName>
    </submittedName>
</protein>